<sequence length="74" mass="8170">MPLCFVLLLALRCLFRRHCCGVINVAEWRRMLLGEGGPMRAQVSNKAWAHSKGPRSKGSTGRIECELSGLVVSD</sequence>
<dbReference type="EMBL" id="BTGU01000047">
    <property type="protein sequence ID" value="GMN53728.1"/>
    <property type="molecule type" value="Genomic_DNA"/>
</dbReference>
<name>A0AA88AU20_FICCA</name>
<feature type="chain" id="PRO_5041644633" description="Secreted protein" evidence="1">
    <location>
        <begin position="22"/>
        <end position="74"/>
    </location>
</feature>
<proteinExistence type="predicted"/>
<dbReference type="AlphaFoldDB" id="A0AA88AU20"/>
<evidence type="ECO:0000256" key="1">
    <source>
        <dbReference type="SAM" id="SignalP"/>
    </source>
</evidence>
<evidence type="ECO:0000313" key="3">
    <source>
        <dbReference type="Proteomes" id="UP001187192"/>
    </source>
</evidence>
<feature type="signal peptide" evidence="1">
    <location>
        <begin position="1"/>
        <end position="21"/>
    </location>
</feature>
<dbReference type="Proteomes" id="UP001187192">
    <property type="component" value="Unassembled WGS sequence"/>
</dbReference>
<keyword evidence="3" id="KW-1185">Reference proteome</keyword>
<evidence type="ECO:0008006" key="4">
    <source>
        <dbReference type="Google" id="ProtNLM"/>
    </source>
</evidence>
<reference evidence="2" key="1">
    <citation type="submission" date="2023-07" db="EMBL/GenBank/DDBJ databases">
        <title>draft genome sequence of fig (Ficus carica).</title>
        <authorList>
            <person name="Takahashi T."/>
            <person name="Nishimura K."/>
        </authorList>
    </citation>
    <scope>NUCLEOTIDE SEQUENCE</scope>
</reference>
<protein>
    <recommendedName>
        <fullName evidence="4">Secreted protein</fullName>
    </recommendedName>
</protein>
<accession>A0AA88AU20</accession>
<organism evidence="2 3">
    <name type="scientific">Ficus carica</name>
    <name type="common">Common fig</name>
    <dbReference type="NCBI Taxonomy" id="3494"/>
    <lineage>
        <taxon>Eukaryota</taxon>
        <taxon>Viridiplantae</taxon>
        <taxon>Streptophyta</taxon>
        <taxon>Embryophyta</taxon>
        <taxon>Tracheophyta</taxon>
        <taxon>Spermatophyta</taxon>
        <taxon>Magnoliopsida</taxon>
        <taxon>eudicotyledons</taxon>
        <taxon>Gunneridae</taxon>
        <taxon>Pentapetalae</taxon>
        <taxon>rosids</taxon>
        <taxon>fabids</taxon>
        <taxon>Rosales</taxon>
        <taxon>Moraceae</taxon>
        <taxon>Ficeae</taxon>
        <taxon>Ficus</taxon>
    </lineage>
</organism>
<comment type="caution">
    <text evidence="2">The sequence shown here is derived from an EMBL/GenBank/DDBJ whole genome shotgun (WGS) entry which is preliminary data.</text>
</comment>
<evidence type="ECO:0000313" key="2">
    <source>
        <dbReference type="EMBL" id="GMN53728.1"/>
    </source>
</evidence>
<keyword evidence="1" id="KW-0732">Signal</keyword>
<gene>
    <name evidence="2" type="ORF">TIFTF001_022878</name>
</gene>